<proteinExistence type="predicted"/>
<dbReference type="SUPFAM" id="SSF53756">
    <property type="entry name" value="UDP-Glycosyltransferase/glycogen phosphorylase"/>
    <property type="match status" value="1"/>
</dbReference>
<keyword evidence="2" id="KW-1185">Reference proteome</keyword>
<protein>
    <recommendedName>
        <fullName evidence="3">Glycosyl transferase family 1 domain-containing protein</fullName>
    </recommendedName>
</protein>
<evidence type="ECO:0000313" key="1">
    <source>
        <dbReference type="EMBL" id="ACL77099.1"/>
    </source>
</evidence>
<dbReference type="EMBL" id="CP001348">
    <property type="protein sequence ID" value="ACL77099.1"/>
    <property type="molecule type" value="Genomic_DNA"/>
</dbReference>
<dbReference type="RefSeq" id="WP_015926171.1">
    <property type="nucleotide sequence ID" value="NC_011898.1"/>
</dbReference>
<dbReference type="OrthoDB" id="9795531at2"/>
<dbReference type="KEGG" id="cce:Ccel_2805"/>
<evidence type="ECO:0000313" key="2">
    <source>
        <dbReference type="Proteomes" id="UP000001349"/>
    </source>
</evidence>
<gene>
    <name evidence="1" type="ordered locus">Ccel_2805</name>
</gene>
<name>B8I7M8_RUMCH</name>
<dbReference type="AlphaFoldDB" id="B8I7M8"/>
<evidence type="ECO:0008006" key="3">
    <source>
        <dbReference type="Google" id="ProtNLM"/>
    </source>
</evidence>
<dbReference type="eggNOG" id="ENOG502ZFC9">
    <property type="taxonomic scope" value="Bacteria"/>
</dbReference>
<sequence>MLYLILDPDNELGYHATYNTALRQYLHSHNIEFTEINIDKDYLSQNNFDRINSIQSRSDDLWLFSYAQNPLINYMFLKPGKKYAHIHGLEASLYEPAVLHGYQLNESIVLYYYDGLFVNSNWAYSIMKKSYPVAAAKTVVTGFPFDIKFAERFRNIEKDDKTIVFNQRFDMDKLHILEVYISEKLIDLGYKVLHICSKNEYERIQWDRESKFLLKEAEKMGVQVLITNTKDDYFEKLARAKYTITTSIADTLSICMLEAGALGSILVAPNIGPFSEYINPKNLYMPYNEDQLIDIVQNCSNTSVDLEKYAPERVFEIYMKSMGVI</sequence>
<reference evidence="1 2" key="1">
    <citation type="submission" date="2009-01" db="EMBL/GenBank/DDBJ databases">
        <title>Complete sequence of Clostridium cellulolyticum H10.</title>
        <authorList>
            <consortium name="US DOE Joint Genome Institute"/>
            <person name="Lucas S."/>
            <person name="Copeland A."/>
            <person name="Lapidus A."/>
            <person name="Glavina del Rio T."/>
            <person name="Dalin E."/>
            <person name="Tice H."/>
            <person name="Bruce D."/>
            <person name="Goodwin L."/>
            <person name="Pitluck S."/>
            <person name="Chertkov O."/>
            <person name="Saunders E."/>
            <person name="Brettin T."/>
            <person name="Detter J.C."/>
            <person name="Han C."/>
            <person name="Larimer F."/>
            <person name="Land M."/>
            <person name="Hauser L."/>
            <person name="Kyrpides N."/>
            <person name="Ivanova N."/>
            <person name="Zhou J."/>
            <person name="Richardson P."/>
        </authorList>
    </citation>
    <scope>NUCLEOTIDE SEQUENCE [LARGE SCALE GENOMIC DNA]</scope>
    <source>
        <strain evidence="2">ATCC 35319 / DSM 5812 / JCM 6584 / H10</strain>
    </source>
</reference>
<dbReference type="HOGENOM" id="CLU_854448_0_0_9"/>
<dbReference type="Proteomes" id="UP000001349">
    <property type="component" value="Chromosome"/>
</dbReference>
<organism evidence="1 2">
    <name type="scientific">Ruminiclostridium cellulolyticum (strain ATCC 35319 / DSM 5812 / JCM 6584 / H10)</name>
    <name type="common">Clostridium cellulolyticum</name>
    <dbReference type="NCBI Taxonomy" id="394503"/>
    <lineage>
        <taxon>Bacteria</taxon>
        <taxon>Bacillati</taxon>
        <taxon>Bacillota</taxon>
        <taxon>Clostridia</taxon>
        <taxon>Eubacteriales</taxon>
        <taxon>Oscillospiraceae</taxon>
        <taxon>Ruminiclostridium</taxon>
    </lineage>
</organism>
<accession>B8I7M8</accession>
<dbReference type="Gene3D" id="3.40.50.2000">
    <property type="entry name" value="Glycogen Phosphorylase B"/>
    <property type="match status" value="1"/>
</dbReference>
<dbReference type="STRING" id="394503.Ccel_2805"/>